<proteinExistence type="predicted"/>
<name>A0A284VJT0_9EURY</name>
<organism evidence="2 3">
    <name type="scientific">Candidatus Methanoperedens nitratireducens</name>
    <dbReference type="NCBI Taxonomy" id="1392998"/>
    <lineage>
        <taxon>Archaea</taxon>
        <taxon>Methanobacteriati</taxon>
        <taxon>Methanobacteriota</taxon>
        <taxon>Stenosarchaea group</taxon>
        <taxon>Methanomicrobia</taxon>
        <taxon>Methanosarcinales</taxon>
        <taxon>ANME-2 cluster</taxon>
        <taxon>Candidatus Methanoperedentaceae</taxon>
        <taxon>Candidatus Methanoperedens</taxon>
    </lineage>
</organism>
<evidence type="ECO:0000313" key="3">
    <source>
        <dbReference type="Proteomes" id="UP000218615"/>
    </source>
</evidence>
<dbReference type="RefSeq" id="WP_096203903.1">
    <property type="nucleotide sequence ID" value="NZ_FZMP01000026.1"/>
</dbReference>
<dbReference type="EMBL" id="FZMP01000026">
    <property type="protein sequence ID" value="SNQ59546.1"/>
    <property type="molecule type" value="Genomic_DNA"/>
</dbReference>
<sequence>MVAEKVTQELERITAMGQQQKNRKAADDSTKPKSEESNSNSKSDKEEKELLTDKGFRSLVNRKLNGILEVLQGILGVMQDVEEREPIEIVYPSDGSLKTLPTGTSSVDFTEGQVVLADGNTDSLEYELKKTERYMRSLTIEAQTLDVTLSFDGGKRVTKLTAGRIMKLSNTKFREMKFKTGGATAQIRFWASTSRYGGLVEVK</sequence>
<feature type="compositionally biased region" description="Basic and acidic residues" evidence="1">
    <location>
        <begin position="24"/>
        <end position="49"/>
    </location>
</feature>
<keyword evidence="3" id="KW-1185">Reference proteome</keyword>
<gene>
    <name evidence="2" type="ORF">MNV_1210029</name>
</gene>
<dbReference type="AlphaFoldDB" id="A0A284VJT0"/>
<reference evidence="3" key="1">
    <citation type="submission" date="2017-06" db="EMBL/GenBank/DDBJ databases">
        <authorList>
            <person name="Cremers G."/>
        </authorList>
    </citation>
    <scope>NUCLEOTIDE SEQUENCE [LARGE SCALE GENOMIC DNA]</scope>
</reference>
<evidence type="ECO:0000256" key="1">
    <source>
        <dbReference type="SAM" id="MobiDB-lite"/>
    </source>
</evidence>
<accession>A0A284VJT0</accession>
<feature type="compositionally biased region" description="Basic and acidic residues" evidence="1">
    <location>
        <begin position="1"/>
        <end position="12"/>
    </location>
</feature>
<evidence type="ECO:0000313" key="2">
    <source>
        <dbReference type="EMBL" id="SNQ59546.1"/>
    </source>
</evidence>
<dbReference type="Proteomes" id="UP000218615">
    <property type="component" value="Unassembled WGS sequence"/>
</dbReference>
<feature type="region of interest" description="Disordered" evidence="1">
    <location>
        <begin position="1"/>
        <end position="49"/>
    </location>
</feature>
<protein>
    <submittedName>
        <fullName evidence="2">Uncharacterized protein</fullName>
    </submittedName>
</protein>